<gene>
    <name evidence="1" type="ORF">ALC56_12656</name>
</gene>
<reference evidence="1 2" key="1">
    <citation type="submission" date="2016-03" db="EMBL/GenBank/DDBJ databases">
        <title>Trachymyrmex septentrionalis WGS genome.</title>
        <authorList>
            <person name="Nygaard S."/>
            <person name="Hu H."/>
            <person name="Boomsma J."/>
            <person name="Zhang G."/>
        </authorList>
    </citation>
    <scope>NUCLEOTIDE SEQUENCE [LARGE SCALE GENOMIC DNA]</scope>
    <source>
        <strain evidence="1">Tsep2-gDNA-1</strain>
        <tissue evidence="1">Whole body</tissue>
    </source>
</reference>
<keyword evidence="2" id="KW-1185">Reference proteome</keyword>
<organism evidence="1 2">
    <name type="scientific">Trachymyrmex septentrionalis</name>
    <dbReference type="NCBI Taxonomy" id="34720"/>
    <lineage>
        <taxon>Eukaryota</taxon>
        <taxon>Metazoa</taxon>
        <taxon>Ecdysozoa</taxon>
        <taxon>Arthropoda</taxon>
        <taxon>Hexapoda</taxon>
        <taxon>Insecta</taxon>
        <taxon>Pterygota</taxon>
        <taxon>Neoptera</taxon>
        <taxon>Endopterygota</taxon>
        <taxon>Hymenoptera</taxon>
        <taxon>Apocrita</taxon>
        <taxon>Aculeata</taxon>
        <taxon>Formicoidea</taxon>
        <taxon>Formicidae</taxon>
        <taxon>Myrmicinae</taxon>
        <taxon>Trachymyrmex</taxon>
    </lineage>
</organism>
<sequence>VSGGIENVIGEKFVIVAAGTVRDILASLASLYPRIASLQRENQANGGFRGLGVKTKTERGIRQTCPNRNNRPLRTVEAMGITCGRRKGGFRREEGLPHCFRVIPEESLEFPRFYPTSQN</sequence>
<accession>A0A195EYN7</accession>
<name>A0A195EYN7_9HYME</name>
<dbReference type="AlphaFoldDB" id="A0A195EYN7"/>
<protein>
    <submittedName>
        <fullName evidence="1">Uncharacterized protein</fullName>
    </submittedName>
</protein>
<evidence type="ECO:0000313" key="1">
    <source>
        <dbReference type="EMBL" id="KYN33022.1"/>
    </source>
</evidence>
<dbReference type="EMBL" id="KQ981920">
    <property type="protein sequence ID" value="KYN33022.1"/>
    <property type="molecule type" value="Genomic_DNA"/>
</dbReference>
<proteinExistence type="predicted"/>
<dbReference type="Proteomes" id="UP000078541">
    <property type="component" value="Unassembled WGS sequence"/>
</dbReference>
<evidence type="ECO:0000313" key="2">
    <source>
        <dbReference type="Proteomes" id="UP000078541"/>
    </source>
</evidence>
<feature type="non-terminal residue" evidence="1">
    <location>
        <position position="1"/>
    </location>
</feature>